<keyword evidence="1" id="KW-0808">Transferase</keyword>
<keyword evidence="2" id="KW-1185">Reference proteome</keyword>
<name>A0A2A9MKC7_BESBE</name>
<evidence type="ECO:0000313" key="2">
    <source>
        <dbReference type="Proteomes" id="UP000224006"/>
    </source>
</evidence>
<organism evidence="1 2">
    <name type="scientific">Besnoitia besnoiti</name>
    <name type="common">Apicomplexan protozoan</name>
    <dbReference type="NCBI Taxonomy" id="94643"/>
    <lineage>
        <taxon>Eukaryota</taxon>
        <taxon>Sar</taxon>
        <taxon>Alveolata</taxon>
        <taxon>Apicomplexa</taxon>
        <taxon>Conoidasida</taxon>
        <taxon>Coccidia</taxon>
        <taxon>Eucoccidiorida</taxon>
        <taxon>Eimeriorina</taxon>
        <taxon>Sarcocystidae</taxon>
        <taxon>Besnoitia</taxon>
    </lineage>
</organism>
<dbReference type="GO" id="GO:0016740">
    <property type="term" value="F:transferase activity"/>
    <property type="evidence" value="ECO:0007669"/>
    <property type="project" value="UniProtKB-KW"/>
</dbReference>
<dbReference type="EMBL" id="NWUJ01000004">
    <property type="protein sequence ID" value="PFH36067.1"/>
    <property type="molecule type" value="Genomic_DNA"/>
</dbReference>
<accession>A0A2A9MKC7</accession>
<dbReference type="GeneID" id="40310647"/>
<evidence type="ECO:0000313" key="1">
    <source>
        <dbReference type="EMBL" id="PFH36067.1"/>
    </source>
</evidence>
<proteinExistence type="predicted"/>
<reference evidence="1 2" key="1">
    <citation type="submission" date="2017-09" db="EMBL/GenBank/DDBJ databases">
        <title>Genome sequencing of Besnoitia besnoiti strain Bb-Ger1.</title>
        <authorList>
            <person name="Schares G."/>
            <person name="Venepally P."/>
            <person name="Lorenzi H.A."/>
        </authorList>
    </citation>
    <scope>NUCLEOTIDE SEQUENCE [LARGE SCALE GENOMIC DNA]</scope>
    <source>
        <strain evidence="1 2">Bb-Ger1</strain>
    </source>
</reference>
<protein>
    <submittedName>
        <fullName evidence="1">HECT-domain (Ubiquitin-transferase) domain-containing protein</fullName>
    </submittedName>
</protein>
<gene>
    <name evidence="1" type="ORF">BESB_057180</name>
</gene>
<dbReference type="RefSeq" id="XP_029220076.1">
    <property type="nucleotide sequence ID" value="XM_029364153.1"/>
</dbReference>
<dbReference type="KEGG" id="bbes:BESB_057180"/>
<sequence>MRKASAALGRRRLVAARSAWASFPTMERTLTGSVEASGCEGSVLYSRENAERNLRDTSICTPLLPHSPSSSPLCSSSLPSLLLPRVPRSSAASFQVRALSRCTGAVRARGGAFHDSFSSAAAPRAAPCPNLTPPTASASCSPVLPSGSPCASHSLCASSFGALSAASPSPACRLSLSPACLLSARRFFGVGGSYGYDAFFRGAAEVLNGSNINLPHLPKQEEEPEFSRLHAVRLPHQVKRLGANYFFRRRRAAPLTYYHHMVEPSGGAKVPAAAEGDACIQSGVGQSLCFVASAKRSYLQSKELENAIFESTRGFACQLILEGRGVKAYFEPDYPNLMVRLGVGVKPLALRRLAEQYATRAKIFVDKRGLLLTVHGYDKCAVGTLTMALFNHLQANPYTMKGAHVAMHPIKKKVTRKK</sequence>
<comment type="caution">
    <text evidence="1">The sequence shown here is derived from an EMBL/GenBank/DDBJ whole genome shotgun (WGS) entry which is preliminary data.</text>
</comment>
<dbReference type="OrthoDB" id="407066at2759"/>
<dbReference type="VEuPathDB" id="ToxoDB:BESB_057180"/>
<dbReference type="Proteomes" id="UP000224006">
    <property type="component" value="Chromosome IV"/>
</dbReference>
<dbReference type="AlphaFoldDB" id="A0A2A9MKC7"/>